<dbReference type="PANTHER" id="PTHR24347">
    <property type="entry name" value="SERINE/THREONINE-PROTEIN KINASE"/>
    <property type="match status" value="1"/>
</dbReference>
<proteinExistence type="predicted"/>
<dbReference type="PROSITE" id="PS00108">
    <property type="entry name" value="PROTEIN_KINASE_ST"/>
    <property type="match status" value="1"/>
</dbReference>
<protein>
    <submittedName>
        <fullName evidence="3">Protein kinase</fullName>
    </submittedName>
</protein>
<dbReference type="PROSITE" id="PS50011">
    <property type="entry name" value="PROTEIN_KINASE_DOM"/>
    <property type="match status" value="1"/>
</dbReference>
<dbReference type="InterPro" id="IPR011009">
    <property type="entry name" value="Kinase-like_dom_sf"/>
</dbReference>
<dbReference type="EMBL" id="ASPP01024852">
    <property type="protein sequence ID" value="ETO08624.1"/>
    <property type="molecule type" value="Genomic_DNA"/>
</dbReference>
<comment type="caution">
    <text evidence="3">The sequence shown here is derived from an EMBL/GenBank/DDBJ whole genome shotgun (WGS) entry which is preliminary data.</text>
</comment>
<keyword evidence="3" id="KW-0418">Kinase</keyword>
<dbReference type="InterPro" id="IPR000719">
    <property type="entry name" value="Prot_kinase_dom"/>
</dbReference>
<evidence type="ECO:0000313" key="4">
    <source>
        <dbReference type="Proteomes" id="UP000023152"/>
    </source>
</evidence>
<dbReference type="SUPFAM" id="SSF56112">
    <property type="entry name" value="Protein kinase-like (PK-like)"/>
    <property type="match status" value="1"/>
</dbReference>
<dbReference type="GO" id="GO:0004672">
    <property type="term" value="F:protein kinase activity"/>
    <property type="evidence" value="ECO:0007669"/>
    <property type="project" value="InterPro"/>
</dbReference>
<feature type="region of interest" description="Disordered" evidence="1">
    <location>
        <begin position="1"/>
        <end position="40"/>
    </location>
</feature>
<dbReference type="Proteomes" id="UP000023152">
    <property type="component" value="Unassembled WGS sequence"/>
</dbReference>
<gene>
    <name evidence="3" type="ORF">RFI_28762</name>
</gene>
<sequence length="404" mass="46309">MGICVGKDNASEEVSTIPTTTMTTNDPSNKKEKTSAQKTGKELSNIKEVTVGTENNPDTLLGMYDLKKTLSGPEVTLQNKLITNEKGRNNKKYKDSKDVINERQSELFLNEMLILVKLKGIPGQRETLLVMENRPITIVHNIRILDELLLCDFGGGFVDWMNQKQKNREWKAKVIMKQLLTTLQLIHQNNIVHRDIKPGNVVFVNDSTKAVQKEQDLYHGLYINLIDFGDAVEVVDDAIYTNFVGTLNYLAPERFRPHRDEIHLYYILIKICIFQKRLAFICVCKFFLASDMWSLGVIMFELCVGLSCFYGENDEEIRNRILNGTFSYPSDAPKPSKLGQNLIQLILNVDPSCRISADMALKHPWIVTDPKQAKVAKKQWQILSQMNKYYKEKQIKGKYIKILQ</sequence>
<dbReference type="AlphaFoldDB" id="X6M3W8"/>
<feature type="compositionally biased region" description="Basic and acidic residues" evidence="1">
    <location>
        <begin position="28"/>
        <end position="40"/>
    </location>
</feature>
<organism evidence="3 4">
    <name type="scientific">Reticulomyxa filosa</name>
    <dbReference type="NCBI Taxonomy" id="46433"/>
    <lineage>
        <taxon>Eukaryota</taxon>
        <taxon>Sar</taxon>
        <taxon>Rhizaria</taxon>
        <taxon>Retaria</taxon>
        <taxon>Foraminifera</taxon>
        <taxon>Monothalamids</taxon>
        <taxon>Reticulomyxidae</taxon>
        <taxon>Reticulomyxa</taxon>
    </lineage>
</organism>
<feature type="domain" description="Protein kinase" evidence="2">
    <location>
        <begin position="43"/>
        <end position="366"/>
    </location>
</feature>
<dbReference type="SMART" id="SM00220">
    <property type="entry name" value="S_TKc"/>
    <property type="match status" value="1"/>
</dbReference>
<reference evidence="3 4" key="1">
    <citation type="journal article" date="2013" name="Curr. Biol.">
        <title>The Genome of the Foraminiferan Reticulomyxa filosa.</title>
        <authorList>
            <person name="Glockner G."/>
            <person name="Hulsmann N."/>
            <person name="Schleicher M."/>
            <person name="Noegel A.A."/>
            <person name="Eichinger L."/>
            <person name="Gallinger C."/>
            <person name="Pawlowski J."/>
            <person name="Sierra R."/>
            <person name="Euteneuer U."/>
            <person name="Pillet L."/>
            <person name="Moustafa A."/>
            <person name="Platzer M."/>
            <person name="Groth M."/>
            <person name="Szafranski K."/>
            <person name="Schliwa M."/>
        </authorList>
    </citation>
    <scope>NUCLEOTIDE SEQUENCE [LARGE SCALE GENOMIC DNA]</scope>
</reference>
<evidence type="ECO:0000313" key="3">
    <source>
        <dbReference type="EMBL" id="ETO08624.1"/>
    </source>
</evidence>
<dbReference type="Gene3D" id="1.10.510.10">
    <property type="entry name" value="Transferase(Phosphotransferase) domain 1"/>
    <property type="match status" value="1"/>
</dbReference>
<keyword evidence="3" id="KW-0808">Transferase</keyword>
<evidence type="ECO:0000256" key="1">
    <source>
        <dbReference type="SAM" id="MobiDB-lite"/>
    </source>
</evidence>
<accession>X6M3W8</accession>
<name>X6M3W8_RETFI</name>
<evidence type="ECO:0000259" key="2">
    <source>
        <dbReference type="PROSITE" id="PS50011"/>
    </source>
</evidence>
<dbReference type="Pfam" id="PF00069">
    <property type="entry name" value="Pkinase"/>
    <property type="match status" value="2"/>
</dbReference>
<dbReference type="OrthoDB" id="10256089at2759"/>
<dbReference type="GO" id="GO:0005524">
    <property type="term" value="F:ATP binding"/>
    <property type="evidence" value="ECO:0007669"/>
    <property type="project" value="InterPro"/>
</dbReference>
<keyword evidence="4" id="KW-1185">Reference proteome</keyword>
<dbReference type="InterPro" id="IPR008271">
    <property type="entry name" value="Ser/Thr_kinase_AS"/>
</dbReference>